<dbReference type="KEGG" id="sgbi:P3F81_03410"/>
<name>A0A9Y2ERM5_9FIRM</name>
<keyword evidence="1" id="KW-0732">Signal</keyword>
<reference evidence="2" key="1">
    <citation type="submission" date="2023-03" db="EMBL/GenBank/DDBJ databases">
        <title>Selenobaculum gbiensis gen. nov. sp. nov., a new bacterium isolated from the gut microbiota of IBD patient.</title>
        <authorList>
            <person name="Yeo S."/>
            <person name="Park H."/>
            <person name="Huh C.S."/>
        </authorList>
    </citation>
    <scope>NUCLEOTIDE SEQUENCE</scope>
    <source>
        <strain evidence="2">ICN-92133</strain>
    </source>
</reference>
<keyword evidence="3" id="KW-1185">Reference proteome</keyword>
<evidence type="ECO:0000313" key="2">
    <source>
        <dbReference type="EMBL" id="WIW71372.1"/>
    </source>
</evidence>
<feature type="chain" id="PRO_5040728634" evidence="1">
    <location>
        <begin position="24"/>
        <end position="173"/>
    </location>
</feature>
<feature type="signal peptide" evidence="1">
    <location>
        <begin position="1"/>
        <end position="23"/>
    </location>
</feature>
<accession>A0A9Y2ERM5</accession>
<evidence type="ECO:0000256" key="1">
    <source>
        <dbReference type="SAM" id="SignalP"/>
    </source>
</evidence>
<dbReference type="RefSeq" id="WP_147667689.1">
    <property type="nucleotide sequence ID" value="NZ_CP120678.1"/>
</dbReference>
<proteinExistence type="predicted"/>
<sequence>MKKWFLVGAFILLCNMFFSVCLAMEANKDSAIDWEISVKEKLTPEELEAMRWTEVFQNELAQYFFEVKSIQPDSADKDQIHVTVKAIYKDKAVINNLNEYYRKDLEEEDIIACSEMQMIFQLHKRMYAVKNLKLYSSKRVLIVEQTKDVSFVPVPVKTFADTMYEFVRKCVQN</sequence>
<organism evidence="2 3">
    <name type="scientific">Selenobaculum gibii</name>
    <dbReference type="NCBI Taxonomy" id="3054208"/>
    <lineage>
        <taxon>Bacteria</taxon>
        <taxon>Bacillati</taxon>
        <taxon>Bacillota</taxon>
        <taxon>Negativicutes</taxon>
        <taxon>Selenomonadales</taxon>
        <taxon>Selenomonadaceae</taxon>
        <taxon>Selenobaculum</taxon>
    </lineage>
</organism>
<gene>
    <name evidence="2" type="ORF">P3F81_03410</name>
</gene>
<dbReference type="Proteomes" id="UP001243623">
    <property type="component" value="Chromosome"/>
</dbReference>
<evidence type="ECO:0000313" key="3">
    <source>
        <dbReference type="Proteomes" id="UP001243623"/>
    </source>
</evidence>
<dbReference type="AlphaFoldDB" id="A0A9Y2ERM5"/>
<dbReference type="EMBL" id="CP120678">
    <property type="protein sequence ID" value="WIW71372.1"/>
    <property type="molecule type" value="Genomic_DNA"/>
</dbReference>
<protein>
    <submittedName>
        <fullName evidence="2">Uncharacterized protein</fullName>
    </submittedName>
</protein>